<keyword evidence="1" id="KW-0032">Aminotransferase</keyword>
<accession>A0NYI7</accession>
<proteinExistence type="predicted"/>
<dbReference type="EMBL" id="AAUW01000016">
    <property type="protein sequence ID" value="EAV42183.1"/>
    <property type="molecule type" value="Genomic_DNA"/>
</dbReference>
<evidence type="ECO:0000313" key="2">
    <source>
        <dbReference type="Proteomes" id="UP000004848"/>
    </source>
</evidence>
<gene>
    <name evidence="1" type="ORF">SIAM614_20880</name>
</gene>
<reference evidence="1 2" key="1">
    <citation type="submission" date="2006-05" db="EMBL/GenBank/DDBJ databases">
        <authorList>
            <person name="King G."/>
            <person name="Ferriera S."/>
            <person name="Johnson J."/>
            <person name="Kravitz S."/>
            <person name="Beeson K."/>
            <person name="Sutton G."/>
            <person name="Rogers Y.-H."/>
            <person name="Friedman R."/>
            <person name="Frazier M."/>
            <person name="Venter J.C."/>
        </authorList>
    </citation>
    <scope>NUCLEOTIDE SEQUENCE [LARGE SCALE GENOMIC DNA]</scope>
    <source>
        <strain evidence="2">ATCC 25650 / DSM 13394 / JCM 20685 / NBRC 16684 / NCIMB 2208 / IAM 12614 / B1</strain>
    </source>
</reference>
<dbReference type="AlphaFoldDB" id="A0NYI7"/>
<dbReference type="GO" id="GO:0004084">
    <property type="term" value="F:branched-chain-amino-acid transaminase activity"/>
    <property type="evidence" value="ECO:0007669"/>
    <property type="project" value="UniProtKB-EC"/>
</dbReference>
<sequence>METIGKAGLGSPFLFVATWLRDLTLIGSIYERAPVFQGSGALDRGGRDPSRQRGNLSLARAAGRAEKFLEKSFVGKIEIDVGA</sequence>
<dbReference type="Proteomes" id="UP000004848">
    <property type="component" value="Unassembled WGS sequence"/>
</dbReference>
<comment type="caution">
    <text evidence="1">The sequence shown here is derived from an EMBL/GenBank/DDBJ whole genome shotgun (WGS) entry which is preliminary data.</text>
</comment>
<organism evidence="1 2">
    <name type="scientific">Roseibium aggregatum (strain ATCC 25650 / DSM 13394 / JCM 20685 / NBRC 16684 / NCIMB 2208 / IAM 12614 / B1)</name>
    <name type="common">Stappia aggregata</name>
    <dbReference type="NCBI Taxonomy" id="384765"/>
    <lineage>
        <taxon>Bacteria</taxon>
        <taxon>Pseudomonadati</taxon>
        <taxon>Pseudomonadota</taxon>
        <taxon>Alphaproteobacteria</taxon>
        <taxon>Hyphomicrobiales</taxon>
        <taxon>Stappiaceae</taxon>
        <taxon>Roseibium</taxon>
    </lineage>
</organism>
<dbReference type="RefSeq" id="WP_006937580.1">
    <property type="nucleotide sequence ID" value="NZ_AAUW01000016.1"/>
</dbReference>
<protein>
    <submittedName>
        <fullName evidence="1">Branched-chain amino acid aminotransferase</fullName>
        <ecNumber evidence="1">2.6.1.42</ecNumber>
    </submittedName>
</protein>
<name>A0NYI7_ROSAI</name>
<dbReference type="EC" id="2.6.1.42" evidence="1"/>
<keyword evidence="1" id="KW-0808">Transferase</keyword>
<dbReference type="GeneID" id="68848386"/>
<evidence type="ECO:0000313" key="1">
    <source>
        <dbReference type="EMBL" id="EAV42183.1"/>
    </source>
</evidence>